<keyword evidence="2" id="KW-0175">Coiled coil</keyword>
<dbReference type="Gene3D" id="2.40.420.20">
    <property type="match status" value="1"/>
</dbReference>
<dbReference type="Pfam" id="PF25967">
    <property type="entry name" value="RND-MFP_C"/>
    <property type="match status" value="1"/>
</dbReference>
<dbReference type="Gene3D" id="2.40.50.100">
    <property type="match status" value="1"/>
</dbReference>
<dbReference type="Proteomes" id="UP001196870">
    <property type="component" value="Unassembled WGS sequence"/>
</dbReference>
<sequence length="340" mass="36852">MRRRLLILSLLVSAVGAAAFWWTLPPTVAIAVATRGPALEAIYATGNVEPVQWARVGPAIRGRVMRVLVEEGDRVTTGQPLVQLDDREAAARVAEAEARAAFAQEDLQRIRTLVARDIAARAQLDRAESEARAARALLDASLRRLDDLVVRAHADGTVLRRDVEPGQIADVPDALFWVGEPRPLRINAEVDEEDIARVSVGQRVLLRADAFPGRVLPATVTQITPKGDTTRKSYRVRMALPDDTPLHIGMSVEANIVLREETTATLIPPAALRDGHVFVIEKELVRRRPVTIGVQGARAVEIRDGLSPGDSVVLDPPARLADGQHVRLRAGGAVAGPAQR</sequence>
<dbReference type="PANTHER" id="PTHR30469:SF15">
    <property type="entry name" value="HLYD FAMILY OF SECRETION PROTEINS"/>
    <property type="match status" value="1"/>
</dbReference>
<dbReference type="NCBIfam" id="TIGR01730">
    <property type="entry name" value="RND_mfp"/>
    <property type="match status" value="1"/>
</dbReference>
<comment type="caution">
    <text evidence="6">The sequence shown here is derived from an EMBL/GenBank/DDBJ whole genome shotgun (WGS) entry which is preliminary data.</text>
</comment>
<dbReference type="PANTHER" id="PTHR30469">
    <property type="entry name" value="MULTIDRUG RESISTANCE PROTEIN MDTA"/>
    <property type="match status" value="1"/>
</dbReference>
<proteinExistence type="inferred from homology"/>
<dbReference type="SUPFAM" id="SSF111369">
    <property type="entry name" value="HlyD-like secretion proteins"/>
    <property type="match status" value="1"/>
</dbReference>
<feature type="domain" description="CzcB-like barrel-sandwich hybrid" evidence="5">
    <location>
        <begin position="54"/>
        <end position="178"/>
    </location>
</feature>
<dbReference type="Gene3D" id="2.40.30.170">
    <property type="match status" value="1"/>
</dbReference>
<dbReference type="EMBL" id="JAAGBB010000035">
    <property type="protein sequence ID" value="MBR0667448.1"/>
    <property type="molecule type" value="Genomic_DNA"/>
</dbReference>
<evidence type="ECO:0000313" key="6">
    <source>
        <dbReference type="EMBL" id="MBR0667448.1"/>
    </source>
</evidence>
<dbReference type="PRINTS" id="PR01490">
    <property type="entry name" value="RTXTOXIND"/>
</dbReference>
<dbReference type="InterPro" id="IPR058792">
    <property type="entry name" value="Beta-barrel_RND_2"/>
</dbReference>
<dbReference type="Pfam" id="PF25954">
    <property type="entry name" value="Beta-barrel_RND_2"/>
    <property type="match status" value="1"/>
</dbReference>
<dbReference type="InterPro" id="IPR058647">
    <property type="entry name" value="BSH_CzcB-like"/>
</dbReference>
<evidence type="ECO:0000259" key="3">
    <source>
        <dbReference type="Pfam" id="PF25954"/>
    </source>
</evidence>
<feature type="domain" description="CusB-like beta-barrel" evidence="3">
    <location>
        <begin position="186"/>
        <end position="256"/>
    </location>
</feature>
<dbReference type="RefSeq" id="WP_211855229.1">
    <property type="nucleotide sequence ID" value="NZ_JAAGBB010000035.1"/>
</dbReference>
<reference evidence="7" key="1">
    <citation type="journal article" date="2021" name="Syst. Appl. Microbiol.">
        <title>Roseomonas hellenica sp. nov., isolated from roots of wild-growing Alkanna tinctoria.</title>
        <authorList>
            <person name="Rat A."/>
            <person name="Naranjo H.D."/>
            <person name="Lebbe L."/>
            <person name="Cnockaert M."/>
            <person name="Krigas N."/>
            <person name="Grigoriadou K."/>
            <person name="Maloupa E."/>
            <person name="Willems A."/>
        </authorList>
    </citation>
    <scope>NUCLEOTIDE SEQUENCE [LARGE SCALE GENOMIC DNA]</scope>
    <source>
        <strain evidence="7">LMG 31523</strain>
    </source>
</reference>
<dbReference type="Pfam" id="PF25973">
    <property type="entry name" value="BSH_CzcB"/>
    <property type="match status" value="1"/>
</dbReference>
<dbReference type="Gene3D" id="1.10.287.470">
    <property type="entry name" value="Helix hairpin bin"/>
    <property type="match status" value="1"/>
</dbReference>
<dbReference type="InterPro" id="IPR058627">
    <property type="entry name" value="MdtA-like_C"/>
</dbReference>
<comment type="similarity">
    <text evidence="1">Belongs to the membrane fusion protein (MFP) (TC 8.A.1) family.</text>
</comment>
<gene>
    <name evidence="6" type="ORF">GXW71_24040</name>
</gene>
<feature type="domain" description="Multidrug resistance protein MdtA-like C-terminal permuted SH3" evidence="4">
    <location>
        <begin position="265"/>
        <end position="315"/>
    </location>
</feature>
<organism evidence="6 7">
    <name type="scientific">Plastoroseomonas hellenica</name>
    <dbReference type="NCBI Taxonomy" id="2687306"/>
    <lineage>
        <taxon>Bacteria</taxon>
        <taxon>Pseudomonadati</taxon>
        <taxon>Pseudomonadota</taxon>
        <taxon>Alphaproteobacteria</taxon>
        <taxon>Acetobacterales</taxon>
        <taxon>Acetobacteraceae</taxon>
        <taxon>Plastoroseomonas</taxon>
    </lineage>
</organism>
<name>A0ABS5F4R7_9PROT</name>
<evidence type="ECO:0000259" key="5">
    <source>
        <dbReference type="Pfam" id="PF25973"/>
    </source>
</evidence>
<dbReference type="InterPro" id="IPR006143">
    <property type="entry name" value="RND_pump_MFP"/>
</dbReference>
<feature type="coiled-coil region" evidence="2">
    <location>
        <begin position="93"/>
        <end position="144"/>
    </location>
</feature>
<evidence type="ECO:0000256" key="2">
    <source>
        <dbReference type="SAM" id="Coils"/>
    </source>
</evidence>
<protein>
    <submittedName>
        <fullName evidence="6">Efflux RND transporter periplasmic adaptor subunit</fullName>
    </submittedName>
</protein>
<accession>A0ABS5F4R7</accession>
<evidence type="ECO:0000259" key="4">
    <source>
        <dbReference type="Pfam" id="PF25967"/>
    </source>
</evidence>
<keyword evidence="7" id="KW-1185">Reference proteome</keyword>
<evidence type="ECO:0000256" key="1">
    <source>
        <dbReference type="ARBA" id="ARBA00009477"/>
    </source>
</evidence>
<evidence type="ECO:0000313" key="7">
    <source>
        <dbReference type="Proteomes" id="UP001196870"/>
    </source>
</evidence>